<evidence type="ECO:0000313" key="2">
    <source>
        <dbReference type="EMBL" id="KAF0976393.1"/>
    </source>
</evidence>
<comment type="caution">
    <text evidence="2">The sequence shown here is derived from an EMBL/GenBank/DDBJ whole genome shotgun (WGS) entry which is preliminary data.</text>
</comment>
<evidence type="ECO:0000313" key="3">
    <source>
        <dbReference type="Proteomes" id="UP000444721"/>
    </source>
</evidence>
<sequence length="573" mass="65173">MKGQVHHHVLLMLLCMMTISLSLTFSFFFASQQKRTFNKLLIGNHRCNQYASYGFAPILVPNAEPFPYIPDSYMATCKIENLCLTSKGEFVLFEPSERIGPNVDMLNSKPWVYVQGSTVHSERGYLYMKLIDGDLMLQYEGKDVKSAYVVRSSMTTKDFKLYKKPVYALKRYHAANRTHLLSETLPMIMGLMTNFRADSSQQTRLENNHILFLDNLYDTTKRNSNWLGTFHQPVEIANRESIASASLISINPILELCFKDGVWKVDKAPCENFKNFQQKPPIPAFDVAPSQTNFATTFPNTPNSNEESASTSNSMSNSSIVLQACFSNIHMGHSISNLLLYPYGKEGLFMELRELVYKNLKIFPYQSQKFKNSKELEALEFEYTLKKQIVIGIVKSNHKQNNSPTTSISNVDELVAFLQQYLSQEVFIGKQLLSNAGYKKSLQIRVLNSDDSTTDIPSLVKTITDVDVLISDPLSSIAYFSMFMRRETTMLLAPSCNSENSVMTSNAFYRLFALPNVQVMDMMELFGEKSFTVVVDSQTTTTNVNHCQIGIPKEKIFAAVVKALRKRYRKLME</sequence>
<dbReference type="EMBL" id="VFQX01000037">
    <property type="protein sequence ID" value="KAF0976393.1"/>
    <property type="molecule type" value="Genomic_DNA"/>
</dbReference>
<keyword evidence="1" id="KW-1133">Transmembrane helix</keyword>
<dbReference type="VEuPathDB" id="AmoebaDB:FDP41_004292"/>
<dbReference type="VEuPathDB" id="AmoebaDB:NfTy_084550"/>
<dbReference type="AlphaFoldDB" id="A0A6A5BF04"/>
<protein>
    <submittedName>
        <fullName evidence="2">Uncharacterized protein</fullName>
    </submittedName>
</protein>
<reference evidence="2 3" key="1">
    <citation type="journal article" date="2019" name="Sci. Rep.">
        <title>Nanopore sequencing improves the draft genome of the human pathogenic amoeba Naegleria fowleri.</title>
        <authorList>
            <person name="Liechti N."/>
            <person name="Schurch N."/>
            <person name="Bruggmann R."/>
            <person name="Wittwer M."/>
        </authorList>
    </citation>
    <scope>NUCLEOTIDE SEQUENCE [LARGE SCALE GENOMIC DNA]</scope>
    <source>
        <strain evidence="2 3">ATCC 30894</strain>
    </source>
</reference>
<evidence type="ECO:0000256" key="1">
    <source>
        <dbReference type="SAM" id="Phobius"/>
    </source>
</evidence>
<name>A0A6A5BF04_NAEFO</name>
<organism evidence="2 3">
    <name type="scientific">Naegleria fowleri</name>
    <name type="common">Brain eating amoeba</name>
    <dbReference type="NCBI Taxonomy" id="5763"/>
    <lineage>
        <taxon>Eukaryota</taxon>
        <taxon>Discoba</taxon>
        <taxon>Heterolobosea</taxon>
        <taxon>Tetramitia</taxon>
        <taxon>Eutetramitia</taxon>
        <taxon>Vahlkampfiidae</taxon>
        <taxon>Naegleria</taxon>
    </lineage>
</organism>
<dbReference type="GeneID" id="68111510"/>
<gene>
    <name evidence="2" type="ORF">FDP41_004292</name>
</gene>
<dbReference type="VEuPathDB" id="AmoebaDB:NF0065880"/>
<keyword evidence="1" id="KW-0472">Membrane</keyword>
<dbReference type="RefSeq" id="XP_044561106.1">
    <property type="nucleotide sequence ID" value="XM_044707690.1"/>
</dbReference>
<feature type="transmembrane region" description="Helical" evidence="1">
    <location>
        <begin position="9"/>
        <end position="30"/>
    </location>
</feature>
<dbReference type="Proteomes" id="UP000444721">
    <property type="component" value="Unassembled WGS sequence"/>
</dbReference>
<proteinExistence type="predicted"/>
<accession>A0A6A5BF04</accession>
<keyword evidence="1" id="KW-0812">Transmembrane</keyword>
<keyword evidence="3" id="KW-1185">Reference proteome</keyword>